<evidence type="ECO:0000313" key="3">
    <source>
        <dbReference type="Proteomes" id="UP000016931"/>
    </source>
</evidence>
<keyword evidence="3" id="KW-1185">Reference proteome</keyword>
<proteinExistence type="predicted"/>
<dbReference type="RefSeq" id="XP_016757218.1">
    <property type="nucleotide sequence ID" value="XM_016908248.1"/>
</dbReference>
<dbReference type="GeneID" id="27905385"/>
<dbReference type="Proteomes" id="UP000016931">
    <property type="component" value="Unassembled WGS sequence"/>
</dbReference>
<protein>
    <submittedName>
        <fullName evidence="2">Uncharacterized protein</fullName>
    </submittedName>
</protein>
<dbReference type="AlphaFoldDB" id="M3CYE2"/>
<dbReference type="HOGENOM" id="CLU_2814049_0_0_1"/>
<dbReference type="EMBL" id="KB456270">
    <property type="protein sequence ID" value="EMF09097.1"/>
    <property type="molecule type" value="Genomic_DNA"/>
</dbReference>
<evidence type="ECO:0000313" key="2">
    <source>
        <dbReference type="EMBL" id="EMF09097.1"/>
    </source>
</evidence>
<name>M3CYE2_SPHMS</name>
<sequence>MPVNNYNGHEVEDIGAFLGGGDDNGGNDTQADNVTASEDADILSLTTRKQRVMAMGQLLASTSPPCR</sequence>
<reference evidence="2 3" key="1">
    <citation type="journal article" date="2012" name="PLoS Pathog.">
        <title>Diverse lifestyles and strategies of plant pathogenesis encoded in the genomes of eighteen Dothideomycetes fungi.</title>
        <authorList>
            <person name="Ohm R.A."/>
            <person name="Feau N."/>
            <person name="Henrissat B."/>
            <person name="Schoch C.L."/>
            <person name="Horwitz B.A."/>
            <person name="Barry K.W."/>
            <person name="Condon B.J."/>
            <person name="Copeland A.C."/>
            <person name="Dhillon B."/>
            <person name="Glaser F."/>
            <person name="Hesse C.N."/>
            <person name="Kosti I."/>
            <person name="LaButti K."/>
            <person name="Lindquist E.A."/>
            <person name="Lucas S."/>
            <person name="Salamov A.A."/>
            <person name="Bradshaw R.E."/>
            <person name="Ciuffetti L."/>
            <person name="Hamelin R.C."/>
            <person name="Kema G.H.J."/>
            <person name="Lawrence C."/>
            <person name="Scott J.A."/>
            <person name="Spatafora J.W."/>
            <person name="Turgeon B.G."/>
            <person name="de Wit P.J.G.M."/>
            <person name="Zhong S."/>
            <person name="Goodwin S.B."/>
            <person name="Grigoriev I.V."/>
        </authorList>
    </citation>
    <scope>NUCLEOTIDE SEQUENCE [LARGE SCALE GENOMIC DNA]</scope>
    <source>
        <strain evidence="2 3">SO2202</strain>
    </source>
</reference>
<evidence type="ECO:0000256" key="1">
    <source>
        <dbReference type="SAM" id="MobiDB-lite"/>
    </source>
</evidence>
<organism evidence="2 3">
    <name type="scientific">Sphaerulina musiva (strain SO2202)</name>
    <name type="common">Poplar stem canker fungus</name>
    <name type="synonym">Septoria musiva</name>
    <dbReference type="NCBI Taxonomy" id="692275"/>
    <lineage>
        <taxon>Eukaryota</taxon>
        <taxon>Fungi</taxon>
        <taxon>Dikarya</taxon>
        <taxon>Ascomycota</taxon>
        <taxon>Pezizomycotina</taxon>
        <taxon>Dothideomycetes</taxon>
        <taxon>Dothideomycetidae</taxon>
        <taxon>Mycosphaerellales</taxon>
        <taxon>Mycosphaerellaceae</taxon>
        <taxon>Sphaerulina</taxon>
    </lineage>
</organism>
<feature type="region of interest" description="Disordered" evidence="1">
    <location>
        <begin position="13"/>
        <end position="37"/>
    </location>
</feature>
<gene>
    <name evidence="2" type="ORF">SEPMUDRAFT_166688</name>
</gene>
<accession>M3CYE2</accession>